<dbReference type="OrthoDB" id="653151at2759"/>
<proteinExistence type="predicted"/>
<sequence length="73" mass="8286">MLKGNHSLVTRSSLCFTNRYCKSLHGYLNIRDRGRVGVQSFRPTPYSRDVHSRSTSKLEGGGGRSRNIYLVNK</sequence>
<name>A0A835GUD3_9MAGN</name>
<keyword evidence="3" id="KW-1185">Reference proteome</keyword>
<gene>
    <name evidence="2" type="ORF">IFM89_003522</name>
</gene>
<dbReference type="Proteomes" id="UP000631114">
    <property type="component" value="Unassembled WGS sequence"/>
</dbReference>
<evidence type="ECO:0000313" key="3">
    <source>
        <dbReference type="Proteomes" id="UP000631114"/>
    </source>
</evidence>
<feature type="region of interest" description="Disordered" evidence="1">
    <location>
        <begin position="41"/>
        <end position="73"/>
    </location>
</feature>
<organism evidence="2 3">
    <name type="scientific">Coptis chinensis</name>
    <dbReference type="NCBI Taxonomy" id="261450"/>
    <lineage>
        <taxon>Eukaryota</taxon>
        <taxon>Viridiplantae</taxon>
        <taxon>Streptophyta</taxon>
        <taxon>Embryophyta</taxon>
        <taxon>Tracheophyta</taxon>
        <taxon>Spermatophyta</taxon>
        <taxon>Magnoliopsida</taxon>
        <taxon>Ranunculales</taxon>
        <taxon>Ranunculaceae</taxon>
        <taxon>Coptidoideae</taxon>
        <taxon>Coptis</taxon>
    </lineage>
</organism>
<reference evidence="2 3" key="1">
    <citation type="submission" date="2020-10" db="EMBL/GenBank/DDBJ databases">
        <title>The Coptis chinensis genome and diversification of protoberbering-type alkaloids.</title>
        <authorList>
            <person name="Wang B."/>
            <person name="Shu S."/>
            <person name="Song C."/>
            <person name="Liu Y."/>
        </authorList>
    </citation>
    <scope>NUCLEOTIDE SEQUENCE [LARGE SCALE GENOMIC DNA]</scope>
    <source>
        <strain evidence="2">HL-2020</strain>
        <tissue evidence="2">Leaf</tissue>
    </source>
</reference>
<accession>A0A835GUD3</accession>
<comment type="caution">
    <text evidence="2">The sequence shown here is derived from an EMBL/GenBank/DDBJ whole genome shotgun (WGS) entry which is preliminary data.</text>
</comment>
<protein>
    <submittedName>
        <fullName evidence="2">Uncharacterized protein</fullName>
    </submittedName>
</protein>
<dbReference type="AlphaFoldDB" id="A0A835GUD3"/>
<evidence type="ECO:0000313" key="2">
    <source>
        <dbReference type="EMBL" id="KAF9587504.1"/>
    </source>
</evidence>
<evidence type="ECO:0000256" key="1">
    <source>
        <dbReference type="SAM" id="MobiDB-lite"/>
    </source>
</evidence>
<dbReference type="EMBL" id="JADFTS010000009">
    <property type="protein sequence ID" value="KAF9587504.1"/>
    <property type="molecule type" value="Genomic_DNA"/>
</dbReference>